<dbReference type="PANTHER" id="PTHR43581">
    <property type="entry name" value="ATP/GTP PHOSPHATASE"/>
    <property type="match status" value="1"/>
</dbReference>
<protein>
    <recommendedName>
        <fullName evidence="1">Endonuclease GajA/Old nuclease/RecF-like AAA domain-containing protein</fullName>
    </recommendedName>
</protein>
<name>A0ABM9NXV7_9FLAO</name>
<dbReference type="InterPro" id="IPR034154">
    <property type="entry name" value="TOPRIM_DnaG/twinkle"/>
</dbReference>
<dbReference type="InterPro" id="IPR027417">
    <property type="entry name" value="P-loop_NTPase"/>
</dbReference>
<reference evidence="2 3" key="1">
    <citation type="submission" date="2024-05" db="EMBL/GenBank/DDBJ databases">
        <authorList>
            <person name="Duchaud E."/>
        </authorList>
    </citation>
    <scope>NUCLEOTIDE SEQUENCE [LARGE SCALE GENOMIC DNA]</scope>
    <source>
        <strain evidence="2">Ena-SAMPLE-TAB-13-05-2024-13:56:06:370-140309</strain>
    </source>
</reference>
<keyword evidence="3" id="KW-1185">Reference proteome</keyword>
<feature type="domain" description="Endonuclease GajA/Old nuclease/RecF-like AAA" evidence="1">
    <location>
        <begin position="101"/>
        <end position="332"/>
    </location>
</feature>
<proteinExistence type="predicted"/>
<dbReference type="CDD" id="cd01029">
    <property type="entry name" value="TOPRIM_primases"/>
    <property type="match status" value="1"/>
</dbReference>
<dbReference type="InterPro" id="IPR041685">
    <property type="entry name" value="AAA_GajA/Old/RecF-like"/>
</dbReference>
<evidence type="ECO:0000259" key="1">
    <source>
        <dbReference type="Pfam" id="PF13175"/>
    </source>
</evidence>
<gene>
    <name evidence="2" type="ORF">TD3509T_1522</name>
</gene>
<accession>A0ABM9NXV7</accession>
<evidence type="ECO:0000313" key="2">
    <source>
        <dbReference type="EMBL" id="CAL2083353.1"/>
    </source>
</evidence>
<dbReference type="Proteomes" id="UP001497514">
    <property type="component" value="Chromosome"/>
</dbReference>
<evidence type="ECO:0000313" key="3">
    <source>
        <dbReference type="Proteomes" id="UP001497514"/>
    </source>
</evidence>
<dbReference type="InterPro" id="IPR051396">
    <property type="entry name" value="Bact_Antivir_Def_Nuclease"/>
</dbReference>
<organism evidence="2 3">
    <name type="scientific">Tenacibaculum dicentrarchi</name>
    <dbReference type="NCBI Taxonomy" id="669041"/>
    <lineage>
        <taxon>Bacteria</taxon>
        <taxon>Pseudomonadati</taxon>
        <taxon>Bacteroidota</taxon>
        <taxon>Flavobacteriia</taxon>
        <taxon>Flavobacteriales</taxon>
        <taxon>Flavobacteriaceae</taxon>
        <taxon>Tenacibaculum</taxon>
    </lineage>
</organism>
<dbReference type="Pfam" id="PF13175">
    <property type="entry name" value="AAA_15"/>
    <property type="match status" value="1"/>
</dbReference>
<dbReference type="RefSeq" id="WP_101902739.1">
    <property type="nucleotide sequence ID" value="NZ_OZ038524.1"/>
</dbReference>
<dbReference type="Gene3D" id="3.40.1360.10">
    <property type="match status" value="1"/>
</dbReference>
<dbReference type="PANTHER" id="PTHR43581:SF4">
    <property type="entry name" value="ATP_GTP PHOSPHATASE"/>
    <property type="match status" value="1"/>
</dbReference>
<dbReference type="Gene3D" id="3.40.50.300">
    <property type="entry name" value="P-loop containing nucleotide triphosphate hydrolases"/>
    <property type="match status" value="1"/>
</dbReference>
<sequence>MNIVKFSVTNYRSITQAYKIPISEITVLIGKNNEGKSNMLKALNVSMEILRIHGSNRRSSYLNSLARRRRNGMSYDWERDFPISIQNRKTNTQSIFRLEFELTEDEVVEFKKEIKSNLNGTLPIEIRIGKDLEPKIKVIKTGRGSKTLNSKSSRIAEYIARRIVFNYIPAVRTDKEAMDVVDDMLSKELSILEREEEYKEALQVIKDLQAPILAKLSNNIKESLIEFIPNIKEVNIEIQERRRRFALRQQFDVMIDDGNKTNLEYKGDGVKSLSALGLLKDITLDKGTASIVAIEEPESHLHPGAIHILKDTIYDLANSNQVIVSTHNPLFVNRNNIKGNIIIDSGKAKASKNIKEIRELIGVKASDNLLNASYVLVVEGEEDVIALKSLLPHLSDKLSKALKNHYLVIDKLGGASNLGYKLSLLKNALCTNHVLLDNDSAGKEAFEKAEKEGMLKQKDATFIICNGMTNSEFEDCLNKVVYAENILNDYGVDINVTQFRGNSKWSDRMRNVFLSQGKNWNENVEARVKHTVAESIKENLENALCTHKRGSIDALVKTLERMIEKIK</sequence>
<dbReference type="SUPFAM" id="SSF52540">
    <property type="entry name" value="P-loop containing nucleoside triphosphate hydrolases"/>
    <property type="match status" value="1"/>
</dbReference>
<dbReference type="EMBL" id="OZ038524">
    <property type="protein sequence ID" value="CAL2083353.1"/>
    <property type="molecule type" value="Genomic_DNA"/>
</dbReference>